<dbReference type="PROSITE" id="PS50089">
    <property type="entry name" value="ZF_RING_2"/>
    <property type="match status" value="1"/>
</dbReference>
<evidence type="ECO:0000256" key="2">
    <source>
        <dbReference type="ARBA" id="ARBA00022833"/>
    </source>
</evidence>
<feature type="domain" description="RING-type" evidence="4">
    <location>
        <begin position="230"/>
        <end position="288"/>
    </location>
</feature>
<dbReference type="PANTHER" id="PTHR40237:SF1">
    <property type="entry name" value="LD44813P"/>
    <property type="match status" value="1"/>
</dbReference>
<organism evidence="5 6">
    <name type="scientific">Aphidius gifuensis</name>
    <name type="common">Parasitoid wasp</name>
    <dbReference type="NCBI Taxonomy" id="684658"/>
    <lineage>
        <taxon>Eukaryota</taxon>
        <taxon>Metazoa</taxon>
        <taxon>Ecdysozoa</taxon>
        <taxon>Arthropoda</taxon>
        <taxon>Hexapoda</taxon>
        <taxon>Insecta</taxon>
        <taxon>Pterygota</taxon>
        <taxon>Neoptera</taxon>
        <taxon>Endopterygota</taxon>
        <taxon>Hymenoptera</taxon>
        <taxon>Apocrita</taxon>
        <taxon>Ichneumonoidea</taxon>
        <taxon>Braconidae</taxon>
        <taxon>Aphidiinae</taxon>
        <taxon>Aphidius</taxon>
    </lineage>
</organism>
<dbReference type="EMBL" id="JACMRX010000006">
    <property type="protein sequence ID" value="KAF7987763.1"/>
    <property type="molecule type" value="Genomic_DNA"/>
</dbReference>
<evidence type="ECO:0000313" key="5">
    <source>
        <dbReference type="EMBL" id="KAF7987763.1"/>
    </source>
</evidence>
<dbReference type="InterPro" id="IPR001841">
    <property type="entry name" value="Znf_RING"/>
</dbReference>
<keyword evidence="1 3" id="KW-0863">Zinc-finger</keyword>
<comment type="caution">
    <text evidence="5">The sequence shown here is derived from an EMBL/GenBank/DDBJ whole genome shotgun (WGS) entry which is preliminary data.</text>
</comment>
<dbReference type="Gene3D" id="3.30.40.10">
    <property type="entry name" value="Zinc/RING finger domain, C3HC4 (zinc finger)"/>
    <property type="match status" value="1"/>
</dbReference>
<keyword evidence="2" id="KW-0862">Zinc</keyword>
<evidence type="ECO:0000256" key="1">
    <source>
        <dbReference type="ARBA" id="ARBA00022771"/>
    </source>
</evidence>
<evidence type="ECO:0000256" key="3">
    <source>
        <dbReference type="PROSITE-ProRule" id="PRU00175"/>
    </source>
</evidence>
<dbReference type="GO" id="GO:0008270">
    <property type="term" value="F:zinc ion binding"/>
    <property type="evidence" value="ECO:0007669"/>
    <property type="project" value="UniProtKB-KW"/>
</dbReference>
<proteinExistence type="predicted"/>
<protein>
    <recommendedName>
        <fullName evidence="4">RING-type domain-containing protein</fullName>
    </recommendedName>
</protein>
<name>A0A834XIK3_APHGI</name>
<sequence>MGFLDDELEEVSKLCQNVIPGSCLVTCFPTMVRVEITKTVFKKIIACIQFSKIYPADILLLELKSKTLSQKLLSGLTEICEKNCKNLIGKAQILPTLKFLNNFIDENPLICCYDEINSSKKLLQDCDIFRLKQKISTINLEVHCEAYFFKTKIFIPDDYPTTSAKLTEVVTNFPPLFERFLLGQAKELGRRCVEPPLRKLPNKIFKPSPSLDKIASFIIRSVKQIPEENCQLCKIKCLPKNPENIIRDENADLHIERLYCSHLFHLQCLVTYMKTPPFHGGKKCPGCSERVYHEKWGLSEKLAEDRWAHEQARARELAEVTDFFV</sequence>
<keyword evidence="6" id="KW-1185">Reference proteome</keyword>
<keyword evidence="1 3" id="KW-0479">Metal-binding</keyword>
<dbReference type="OrthoDB" id="8062037at2759"/>
<reference evidence="5 6" key="1">
    <citation type="submission" date="2020-08" db="EMBL/GenBank/DDBJ databases">
        <title>Aphidius gifuensis genome sequencing and assembly.</title>
        <authorList>
            <person name="Du Z."/>
        </authorList>
    </citation>
    <scope>NUCLEOTIDE SEQUENCE [LARGE SCALE GENOMIC DNA]</scope>
    <source>
        <strain evidence="5">YNYX2018</strain>
        <tissue evidence="5">Adults</tissue>
    </source>
</reference>
<gene>
    <name evidence="5" type="ORF">HCN44_003626</name>
</gene>
<evidence type="ECO:0000259" key="4">
    <source>
        <dbReference type="PROSITE" id="PS50089"/>
    </source>
</evidence>
<dbReference type="SUPFAM" id="SSF57850">
    <property type="entry name" value="RING/U-box"/>
    <property type="match status" value="1"/>
</dbReference>
<dbReference type="InterPro" id="IPR013083">
    <property type="entry name" value="Znf_RING/FYVE/PHD"/>
</dbReference>
<accession>A0A834XIK3</accession>
<dbReference type="AlphaFoldDB" id="A0A834XIK3"/>
<dbReference type="Proteomes" id="UP000639338">
    <property type="component" value="Unassembled WGS sequence"/>
</dbReference>
<dbReference type="PANTHER" id="PTHR40237">
    <property type="entry name" value="LD44813P"/>
    <property type="match status" value="1"/>
</dbReference>
<evidence type="ECO:0000313" key="6">
    <source>
        <dbReference type="Proteomes" id="UP000639338"/>
    </source>
</evidence>